<dbReference type="SUPFAM" id="SSF49854">
    <property type="entry name" value="Spermadhesin, CUB domain"/>
    <property type="match status" value="1"/>
</dbReference>
<evidence type="ECO:0000313" key="3">
    <source>
        <dbReference type="WBParaSite" id="ACRNAN_Path_305.g1164.t1"/>
    </source>
</evidence>
<reference evidence="3" key="1">
    <citation type="submission" date="2022-11" db="UniProtKB">
        <authorList>
            <consortium name="WormBaseParasite"/>
        </authorList>
    </citation>
    <scope>IDENTIFICATION</scope>
</reference>
<accession>A0A914C503</accession>
<feature type="chain" id="PRO_5037368313" evidence="1">
    <location>
        <begin position="20"/>
        <end position="353"/>
    </location>
</feature>
<dbReference type="Proteomes" id="UP000887540">
    <property type="component" value="Unplaced"/>
</dbReference>
<name>A0A914C503_9BILA</name>
<keyword evidence="1" id="KW-0732">Signal</keyword>
<feature type="signal peptide" evidence="1">
    <location>
        <begin position="1"/>
        <end position="19"/>
    </location>
</feature>
<dbReference type="AlphaFoldDB" id="A0A914C503"/>
<sequence length="353" mass="39710">MKKNWVFLIFFVVVSMVLADRKHGNGQDVQGDNIACECSSSNITLTESTQTVVLYPTTDFTYCQNKSCSWTISVSVSEMVLQILPIYRLANNSVDNLLIKTKNGRVIMNGTNTVDIGSSDASYYSTDAELYVYFTAGTQQELNNYFGWSINFSLIHVPQIIINLTNNSPASLLTLSDFQPNTIYNILVENGTLDFFLAATFFEDLNQFYFPYVDVFQGTTGLYWNNYLGSLSTIIAQPGSPFDGQSNAQLKPMSLGYPLTIFRKSNVDFDTVDFENWMLFRIRESHAMNCPDFNNVFKINSRMAIDYSAKSTGNCILTFLCFTGDVGHPLDLCKLSFSDIKYTVSFKGDSLYS</sequence>
<dbReference type="WBParaSite" id="ACRNAN_Path_305.g1164.t1">
    <property type="protein sequence ID" value="ACRNAN_Path_305.g1164.t1"/>
    <property type="gene ID" value="ACRNAN_Path_305.g1164"/>
</dbReference>
<organism evidence="2 3">
    <name type="scientific">Acrobeloides nanus</name>
    <dbReference type="NCBI Taxonomy" id="290746"/>
    <lineage>
        <taxon>Eukaryota</taxon>
        <taxon>Metazoa</taxon>
        <taxon>Ecdysozoa</taxon>
        <taxon>Nematoda</taxon>
        <taxon>Chromadorea</taxon>
        <taxon>Rhabditida</taxon>
        <taxon>Tylenchina</taxon>
        <taxon>Cephalobomorpha</taxon>
        <taxon>Cephaloboidea</taxon>
        <taxon>Cephalobidae</taxon>
        <taxon>Acrobeloides</taxon>
    </lineage>
</organism>
<dbReference type="InterPro" id="IPR035914">
    <property type="entry name" value="Sperma_CUB_dom_sf"/>
</dbReference>
<evidence type="ECO:0000256" key="1">
    <source>
        <dbReference type="SAM" id="SignalP"/>
    </source>
</evidence>
<protein>
    <submittedName>
        <fullName evidence="3">CUB-like domain-containing protein</fullName>
    </submittedName>
</protein>
<keyword evidence="2" id="KW-1185">Reference proteome</keyword>
<proteinExistence type="predicted"/>
<evidence type="ECO:0000313" key="2">
    <source>
        <dbReference type="Proteomes" id="UP000887540"/>
    </source>
</evidence>